<dbReference type="EMBL" id="CAEZTD010000148">
    <property type="protein sequence ID" value="CAB4572904.1"/>
    <property type="molecule type" value="Genomic_DNA"/>
</dbReference>
<evidence type="ECO:0000313" key="1">
    <source>
        <dbReference type="EMBL" id="CAB4572904.1"/>
    </source>
</evidence>
<protein>
    <submittedName>
        <fullName evidence="1">Unannotated protein</fullName>
    </submittedName>
</protein>
<organism evidence="1">
    <name type="scientific">freshwater metagenome</name>
    <dbReference type="NCBI Taxonomy" id="449393"/>
    <lineage>
        <taxon>unclassified sequences</taxon>
        <taxon>metagenomes</taxon>
        <taxon>ecological metagenomes</taxon>
    </lineage>
</organism>
<dbReference type="AlphaFoldDB" id="A0A6J6EC97"/>
<gene>
    <name evidence="1" type="ORF">UFOPK1591_01402</name>
</gene>
<name>A0A6J6EC97_9ZZZZ</name>
<reference evidence="1" key="1">
    <citation type="submission" date="2020-05" db="EMBL/GenBank/DDBJ databases">
        <authorList>
            <person name="Chiriac C."/>
            <person name="Salcher M."/>
            <person name="Ghai R."/>
            <person name="Kavagutti S V."/>
        </authorList>
    </citation>
    <scope>NUCLEOTIDE SEQUENCE</scope>
</reference>
<proteinExistence type="predicted"/>
<accession>A0A6J6EC97</accession>
<sequence>MVGTIYENALDAHHRVAGENTDRHSGLESSIHRRNVFARNATTGDLVGEFVDLVRRNFHRLERDLHLCELTGSTRLLLVGVVVLFDLSANGLAVRNLWLANVCLNVELATHAVDEDVEVELAHTGDNGLASFLVLLHAEGRVFFSQLLDGRTELLLISLGLRLNSNRDNRLRERHRLEHNLVVRVAQRVSRGRVFQTDDRVDVTGGHVLDRVLLVGVHLEDLADALFLALGCVGNRSAGVDLTGVHANVGQTTEEWVNSNLECETGERVGRNRVTFDDLLFVAHVVALCCRNVERAGEVVNNCVEHRLYTAVLEGRATENRVDLGVDGHLADGLLDLGYREVGVTLEEAVEKIVVAFGNTLDELLAVLVGLVDQVSRDLFDLVLGAELNVTL</sequence>